<accession>A0A0A3ZTD3</accession>
<keyword evidence="2" id="KW-1185">Reference proteome</keyword>
<reference evidence="1 2" key="1">
    <citation type="submission" date="2014-10" db="EMBL/GenBank/DDBJ databases">
        <title>Genome sequence of Erwinia typographi M043b.</title>
        <authorList>
            <person name="Chan K.-G."/>
            <person name="Tan W.-S."/>
        </authorList>
    </citation>
    <scope>NUCLEOTIDE SEQUENCE [LARGE SCALE GENOMIC DNA]</scope>
    <source>
        <strain evidence="1 2">M043b</strain>
    </source>
</reference>
<dbReference type="STRING" id="371042.NG99_20865"/>
<dbReference type="AlphaFoldDB" id="A0A0A3ZTD3"/>
<dbReference type="Proteomes" id="UP000030351">
    <property type="component" value="Unassembled WGS sequence"/>
</dbReference>
<name>A0A0A3ZTD3_9GAMM</name>
<gene>
    <name evidence="1" type="ORF">NG99_20865</name>
</gene>
<dbReference type="EMBL" id="JRUQ01000059">
    <property type="protein sequence ID" value="KGT88928.1"/>
    <property type="molecule type" value="Genomic_DNA"/>
</dbReference>
<comment type="caution">
    <text evidence="1">The sequence shown here is derived from an EMBL/GenBank/DDBJ whole genome shotgun (WGS) entry which is preliminary data.</text>
</comment>
<protein>
    <submittedName>
        <fullName evidence="1">Uncharacterized protein</fullName>
    </submittedName>
</protein>
<sequence>MATGESIFNPVKFRPAVPLTQRANSLINDTFYNLFCAFQTLRKASFTPGTRNAHTLPDKI</sequence>
<evidence type="ECO:0000313" key="1">
    <source>
        <dbReference type="EMBL" id="KGT88928.1"/>
    </source>
</evidence>
<proteinExistence type="predicted"/>
<evidence type="ECO:0000313" key="2">
    <source>
        <dbReference type="Proteomes" id="UP000030351"/>
    </source>
</evidence>
<organism evidence="1 2">
    <name type="scientific">Erwinia typographi</name>
    <dbReference type="NCBI Taxonomy" id="371042"/>
    <lineage>
        <taxon>Bacteria</taxon>
        <taxon>Pseudomonadati</taxon>
        <taxon>Pseudomonadota</taxon>
        <taxon>Gammaproteobacteria</taxon>
        <taxon>Enterobacterales</taxon>
        <taxon>Erwiniaceae</taxon>
        <taxon>Erwinia</taxon>
    </lineage>
</organism>